<evidence type="ECO:0000256" key="1">
    <source>
        <dbReference type="SAM" id="SignalP"/>
    </source>
</evidence>
<keyword evidence="1" id="KW-0732">Signal</keyword>
<sequence>MSDRKTQMAVLASSVTVTAAMPADCAAGFVTAAAKEGVPTEALIGYCAIKSAFGALDPRVVEFEKAYWPMLGHMGER</sequence>
<organism evidence="2 3">
    <name type="scientific">Chitiniphilus purpureus</name>
    <dbReference type="NCBI Taxonomy" id="2981137"/>
    <lineage>
        <taxon>Bacteria</taxon>
        <taxon>Pseudomonadati</taxon>
        <taxon>Pseudomonadota</taxon>
        <taxon>Betaproteobacteria</taxon>
        <taxon>Neisseriales</taxon>
        <taxon>Chitinibacteraceae</taxon>
        <taxon>Chitiniphilus</taxon>
    </lineage>
</organism>
<dbReference type="RefSeq" id="WP_263124066.1">
    <property type="nucleotide sequence ID" value="NZ_CP106753.1"/>
</dbReference>
<dbReference type="Proteomes" id="UP001061302">
    <property type="component" value="Chromosome"/>
</dbReference>
<accession>A0ABY6DL42</accession>
<proteinExistence type="predicted"/>
<evidence type="ECO:0000313" key="2">
    <source>
        <dbReference type="EMBL" id="UXY14762.1"/>
    </source>
</evidence>
<keyword evidence="3" id="KW-1185">Reference proteome</keyword>
<evidence type="ECO:0000313" key="3">
    <source>
        <dbReference type="Proteomes" id="UP001061302"/>
    </source>
</evidence>
<name>A0ABY6DL42_9NEIS</name>
<gene>
    <name evidence="2" type="ORF">N8I74_15775</name>
</gene>
<reference evidence="2" key="1">
    <citation type="submission" date="2022-10" db="EMBL/GenBank/DDBJ databases">
        <title>Chitiniphilus purpureus sp. nov., a novel chitin-degrading bacterium isolated from crawfish pond sediment.</title>
        <authorList>
            <person name="Li K."/>
        </authorList>
    </citation>
    <scope>NUCLEOTIDE SEQUENCE</scope>
    <source>
        <strain evidence="2">CD1</strain>
    </source>
</reference>
<dbReference type="EMBL" id="CP106753">
    <property type="protein sequence ID" value="UXY14762.1"/>
    <property type="molecule type" value="Genomic_DNA"/>
</dbReference>
<feature type="signal peptide" evidence="1">
    <location>
        <begin position="1"/>
        <end position="19"/>
    </location>
</feature>
<protein>
    <submittedName>
        <fullName evidence="2">Uncharacterized protein</fullName>
    </submittedName>
</protein>
<feature type="chain" id="PRO_5046526006" evidence="1">
    <location>
        <begin position="20"/>
        <end position="77"/>
    </location>
</feature>